<comment type="similarity">
    <text evidence="1">Belongs to the ATP-dependent AMP-binding enzyme family.</text>
</comment>
<dbReference type="InterPro" id="IPR000873">
    <property type="entry name" value="AMP-dep_synth/lig_dom"/>
</dbReference>
<feature type="domain" description="AMP-dependent synthetase/ligase" evidence="3">
    <location>
        <begin position="7"/>
        <end position="375"/>
    </location>
</feature>
<dbReference type="SUPFAM" id="SSF56801">
    <property type="entry name" value="Acetyl-CoA synthetase-like"/>
    <property type="match status" value="1"/>
</dbReference>
<evidence type="ECO:0000259" key="4">
    <source>
        <dbReference type="Pfam" id="PF13193"/>
    </source>
</evidence>
<proteinExistence type="inferred from homology"/>
<dbReference type="InterPro" id="IPR042099">
    <property type="entry name" value="ANL_N_sf"/>
</dbReference>
<organism evidence="5 6">
    <name type="scientific">Streptomyces lucensis JCM 4490</name>
    <dbReference type="NCBI Taxonomy" id="1306176"/>
    <lineage>
        <taxon>Bacteria</taxon>
        <taxon>Bacillati</taxon>
        <taxon>Actinomycetota</taxon>
        <taxon>Actinomycetes</taxon>
        <taxon>Kitasatosporales</taxon>
        <taxon>Streptomycetaceae</taxon>
        <taxon>Streptomyces</taxon>
    </lineage>
</organism>
<dbReference type="Gene3D" id="3.30.300.30">
    <property type="match status" value="1"/>
</dbReference>
<dbReference type="InterPro" id="IPR050237">
    <property type="entry name" value="ATP-dep_AMP-bd_enzyme"/>
</dbReference>
<evidence type="ECO:0000313" key="5">
    <source>
        <dbReference type="EMBL" id="GGW41854.1"/>
    </source>
</evidence>
<dbReference type="Proteomes" id="UP000620224">
    <property type="component" value="Unassembled WGS sequence"/>
</dbReference>
<dbReference type="Pfam" id="PF13193">
    <property type="entry name" value="AMP-binding_C"/>
    <property type="match status" value="1"/>
</dbReference>
<dbReference type="AlphaFoldDB" id="A0A918J0U1"/>
<dbReference type="PANTHER" id="PTHR43767:SF7">
    <property type="entry name" value="MEDIUM_LONG-CHAIN-FATTY-ACID--COA LIGASE FADD8"/>
    <property type="match status" value="1"/>
</dbReference>
<keyword evidence="2 5" id="KW-0436">Ligase</keyword>
<dbReference type="Pfam" id="PF00501">
    <property type="entry name" value="AMP-binding"/>
    <property type="match status" value="1"/>
</dbReference>
<sequence>MAIIDFFDRGWRNHPDATAYVGGGRSWTFTEAGKLSCRVSHALLRSGLARESKAGVLSPNDPVAWICVLGIWRAGLAWVPLNPGVPASDLQGVIDGFDCEVLFYHPSMAGKVAELAPRLPKVKHYVCLEDDASEAPSLADWTAGLPDTPPDVHYDMDDVVAIASTGGTTGLPKGVMNTHRSFSVYLAHQMIALQYRADEHIVDLAALPMTHASGIFSLTTTARGGTVVVLPKGEPNAVLDAIERHRVTELFLAPTVIYRLMETPGIERRDLSSLRYLVYGAAPMSTGKLRRAIELFGPVLTEGYGQVEAFAGISFMRPEEHFADGQVAPDSRLASCGRPNPLITVEIRDADDRPAPAGQSGEICVRGDLVMKGYYKAPEKTAETVVDGWLHTGDIGHLDRDGYLFITDRKKDMIISGGLNVYPSEIEQVIWSHPAVQDCAVIGVPHEDWGEAVTAVVELNPGSQVGGDELIALCKERLGSVRSPKRVEFVDTLPRSANGKVLKRTIRERYWADRARQI</sequence>
<dbReference type="GO" id="GO:0016877">
    <property type="term" value="F:ligase activity, forming carbon-sulfur bonds"/>
    <property type="evidence" value="ECO:0007669"/>
    <property type="project" value="UniProtKB-ARBA"/>
</dbReference>
<evidence type="ECO:0000256" key="1">
    <source>
        <dbReference type="ARBA" id="ARBA00006432"/>
    </source>
</evidence>
<dbReference type="Gene3D" id="3.40.50.12780">
    <property type="entry name" value="N-terminal domain of ligase-like"/>
    <property type="match status" value="1"/>
</dbReference>
<feature type="domain" description="AMP-binding enzyme C-terminal" evidence="4">
    <location>
        <begin position="425"/>
        <end position="500"/>
    </location>
</feature>
<name>A0A918J0U1_9ACTN</name>
<dbReference type="InterPro" id="IPR045851">
    <property type="entry name" value="AMP-bd_C_sf"/>
</dbReference>
<evidence type="ECO:0000313" key="6">
    <source>
        <dbReference type="Proteomes" id="UP000620224"/>
    </source>
</evidence>
<reference evidence="5 6" key="1">
    <citation type="journal article" date="2014" name="Int. J. Syst. Evol. Microbiol.">
        <title>Complete genome sequence of Corynebacterium casei LMG S-19264T (=DSM 44701T), isolated from a smear-ripened cheese.</title>
        <authorList>
            <consortium name="US DOE Joint Genome Institute (JGI-PGF)"/>
            <person name="Walter F."/>
            <person name="Albersmeier A."/>
            <person name="Kalinowski J."/>
            <person name="Ruckert C."/>
        </authorList>
    </citation>
    <scope>NUCLEOTIDE SEQUENCE [LARGE SCALE GENOMIC DNA]</scope>
    <source>
        <strain evidence="5 6">JCM 4490</strain>
    </source>
</reference>
<protein>
    <submittedName>
        <fullName evidence="5">O-succinylbenzoate--CoA ligase</fullName>
    </submittedName>
</protein>
<gene>
    <name evidence="5" type="ORF">GCM10010503_17630</name>
</gene>
<dbReference type="EMBL" id="BMUE01000003">
    <property type="protein sequence ID" value="GGW41854.1"/>
    <property type="molecule type" value="Genomic_DNA"/>
</dbReference>
<evidence type="ECO:0000259" key="3">
    <source>
        <dbReference type="Pfam" id="PF00501"/>
    </source>
</evidence>
<dbReference type="FunFam" id="3.30.300.30:FF:000008">
    <property type="entry name" value="2,3-dihydroxybenzoate-AMP ligase"/>
    <property type="match status" value="1"/>
</dbReference>
<evidence type="ECO:0000256" key="2">
    <source>
        <dbReference type="ARBA" id="ARBA00022598"/>
    </source>
</evidence>
<accession>A0A918J0U1</accession>
<dbReference type="RefSeq" id="WP_190014456.1">
    <property type="nucleotide sequence ID" value="NZ_BMUE01000003.1"/>
</dbReference>
<keyword evidence="6" id="KW-1185">Reference proteome</keyword>
<comment type="caution">
    <text evidence="5">The sequence shown here is derived from an EMBL/GenBank/DDBJ whole genome shotgun (WGS) entry which is preliminary data.</text>
</comment>
<dbReference type="InterPro" id="IPR025110">
    <property type="entry name" value="AMP-bd_C"/>
</dbReference>
<dbReference type="PANTHER" id="PTHR43767">
    <property type="entry name" value="LONG-CHAIN-FATTY-ACID--COA LIGASE"/>
    <property type="match status" value="1"/>
</dbReference>